<evidence type="ECO:0000313" key="12">
    <source>
        <dbReference type="EMBL" id="KIE41584.1"/>
    </source>
</evidence>
<comment type="catalytic activity">
    <reaction evidence="10">
        <text>(sulfur carrier)-H + L-cysteine = (sulfur carrier)-SH + L-alanine</text>
        <dbReference type="Rhea" id="RHEA:43892"/>
        <dbReference type="Rhea" id="RHEA-COMP:14737"/>
        <dbReference type="Rhea" id="RHEA-COMP:14739"/>
        <dbReference type="ChEBI" id="CHEBI:29917"/>
        <dbReference type="ChEBI" id="CHEBI:35235"/>
        <dbReference type="ChEBI" id="CHEBI:57972"/>
        <dbReference type="ChEBI" id="CHEBI:64428"/>
        <dbReference type="EC" id="2.8.1.7"/>
    </reaction>
</comment>
<dbReference type="InterPro" id="IPR015421">
    <property type="entry name" value="PyrdxlP-dep_Trfase_major"/>
</dbReference>
<accession>A0A0C1TL47</accession>
<keyword evidence="6" id="KW-0479">Metal-binding</keyword>
<dbReference type="InterPro" id="IPR015424">
    <property type="entry name" value="PyrdxlP-dep_Trfase"/>
</dbReference>
<dbReference type="RefSeq" id="WP_039643368.1">
    <property type="nucleotide sequence ID" value="NZ_JXBL01000001.1"/>
</dbReference>
<evidence type="ECO:0000256" key="4">
    <source>
        <dbReference type="ARBA" id="ARBA00012239"/>
    </source>
</evidence>
<dbReference type="EMBL" id="JXBL01000001">
    <property type="protein sequence ID" value="KIE41584.1"/>
    <property type="molecule type" value="Genomic_DNA"/>
</dbReference>
<reference evidence="12 13" key="1">
    <citation type="submission" date="2015-01" db="EMBL/GenBank/DDBJ databases">
        <title>Genome sequence of the anaerobic bacterium Geobacter soli GSS01, a dissimilatory Fe(III) reducer from soil.</title>
        <authorList>
            <person name="Yang G."/>
            <person name="Zhou S."/>
        </authorList>
    </citation>
    <scope>NUCLEOTIDE SEQUENCE [LARGE SCALE GENOMIC DNA]</scope>
    <source>
        <strain evidence="12 13">GSS01</strain>
    </source>
</reference>
<evidence type="ECO:0000256" key="2">
    <source>
        <dbReference type="ARBA" id="ARBA00003120"/>
    </source>
</evidence>
<comment type="cofactor">
    <cofactor evidence="1">
        <name>pyridoxal 5'-phosphate</name>
        <dbReference type="ChEBI" id="CHEBI:597326"/>
    </cofactor>
</comment>
<proteinExistence type="inferred from homology"/>
<dbReference type="Gene3D" id="3.40.640.10">
    <property type="entry name" value="Type I PLP-dependent aspartate aminotransferase-like (Major domain)"/>
    <property type="match status" value="1"/>
</dbReference>
<dbReference type="Gene3D" id="1.10.260.50">
    <property type="match status" value="1"/>
</dbReference>
<dbReference type="InterPro" id="IPR000192">
    <property type="entry name" value="Aminotrans_V_dom"/>
</dbReference>
<evidence type="ECO:0000256" key="9">
    <source>
        <dbReference type="ARBA" id="ARBA00023014"/>
    </source>
</evidence>
<dbReference type="GO" id="GO:0031071">
    <property type="term" value="F:cysteine desulfurase activity"/>
    <property type="evidence" value="ECO:0007669"/>
    <property type="project" value="UniProtKB-EC"/>
</dbReference>
<dbReference type="PIRSF" id="PIRSF005572">
    <property type="entry name" value="NifS"/>
    <property type="match status" value="1"/>
</dbReference>
<comment type="similarity">
    <text evidence="3">Belongs to the class-V pyridoxal-phosphate-dependent aminotransferase family. NifS/IscS subfamily.</text>
</comment>
<keyword evidence="5" id="KW-0808">Transferase</keyword>
<organism evidence="12 13">
    <name type="scientific">Geobacter soli</name>
    <dbReference type="NCBI Taxonomy" id="1510391"/>
    <lineage>
        <taxon>Bacteria</taxon>
        <taxon>Pseudomonadati</taxon>
        <taxon>Thermodesulfobacteriota</taxon>
        <taxon>Desulfuromonadia</taxon>
        <taxon>Geobacterales</taxon>
        <taxon>Geobacteraceae</taxon>
        <taxon>Geobacter</taxon>
    </lineage>
</organism>
<name>A0A0C1TL47_9BACT</name>
<keyword evidence="13" id="KW-1185">Reference proteome</keyword>
<dbReference type="Pfam" id="PF00266">
    <property type="entry name" value="Aminotran_5"/>
    <property type="match status" value="1"/>
</dbReference>
<dbReference type="GO" id="GO:0051536">
    <property type="term" value="F:iron-sulfur cluster binding"/>
    <property type="evidence" value="ECO:0007669"/>
    <property type="project" value="UniProtKB-KW"/>
</dbReference>
<keyword evidence="8" id="KW-0408">Iron</keyword>
<evidence type="ECO:0000259" key="11">
    <source>
        <dbReference type="Pfam" id="PF00266"/>
    </source>
</evidence>
<dbReference type="AlphaFoldDB" id="A0A0C1TL47"/>
<sequence>MSEAPAGSVPLIYLDHNATTPTHPLVVEALLPFLGERFGNPSSIHWAGRAVKGAVEEAREAVAELAGCEPGEVVFTGSGSEADNMAVKGVASSLRKRGNHIIATRVEHPAVANSCRYLEHDGYEVTWLDVDRDGLLDPARVEEAITERTILVTAMYANNETGVLLPVAEIGEIARRHRIPFHCDAVQALGKIPLEFRATGVSLMALSAHKIYGPKGVGALVIRRGTTCHPLVHGGSQERNRRAGTEDVAGIVGFGHACRLARESLADETVRVRRLRDRLEEGILGRVPGARVNGHRQFRLPNTSNITFEGVTADTLLMALDLAGIAVSSGSACSSGTLRHSPVLAAMGLSPQEAGGAVRFSLGLGNTDQEIDRVLRVLPEIVERVKRGGDGREA</sequence>
<keyword evidence="7" id="KW-0663">Pyridoxal phosphate</keyword>
<gene>
    <name evidence="12" type="ORF">SE37_02535</name>
</gene>
<dbReference type="EC" id="2.8.1.7" evidence="4"/>
<dbReference type="InterPro" id="IPR016454">
    <property type="entry name" value="Cysteine_dSase"/>
</dbReference>
<comment type="function">
    <text evidence="2">Catalyzes the removal of elemental sulfur atoms from cysteine to produce alanine. Seems to participate in the biosynthesis of the nitrogenase metalloclusters by providing the inorganic sulfur required for the Fe-S core formation.</text>
</comment>
<dbReference type="Proteomes" id="UP000031433">
    <property type="component" value="Unassembled WGS sequence"/>
</dbReference>
<evidence type="ECO:0000256" key="6">
    <source>
        <dbReference type="ARBA" id="ARBA00022723"/>
    </source>
</evidence>
<dbReference type="PANTHER" id="PTHR11601:SF34">
    <property type="entry name" value="CYSTEINE DESULFURASE"/>
    <property type="match status" value="1"/>
</dbReference>
<dbReference type="InterPro" id="IPR015422">
    <property type="entry name" value="PyrdxlP-dep_Trfase_small"/>
</dbReference>
<evidence type="ECO:0000256" key="3">
    <source>
        <dbReference type="ARBA" id="ARBA00006490"/>
    </source>
</evidence>
<dbReference type="GO" id="GO:0046872">
    <property type="term" value="F:metal ion binding"/>
    <property type="evidence" value="ECO:0007669"/>
    <property type="project" value="UniProtKB-KW"/>
</dbReference>
<dbReference type="PANTHER" id="PTHR11601">
    <property type="entry name" value="CYSTEINE DESULFURYLASE FAMILY MEMBER"/>
    <property type="match status" value="1"/>
</dbReference>
<dbReference type="SUPFAM" id="SSF53383">
    <property type="entry name" value="PLP-dependent transferases"/>
    <property type="match status" value="1"/>
</dbReference>
<feature type="domain" description="Aminotransferase class V" evidence="11">
    <location>
        <begin position="12"/>
        <end position="374"/>
    </location>
</feature>
<evidence type="ECO:0000256" key="1">
    <source>
        <dbReference type="ARBA" id="ARBA00001933"/>
    </source>
</evidence>
<dbReference type="FunFam" id="3.40.640.10:FF:000084">
    <property type="entry name" value="IscS-like cysteine desulfurase"/>
    <property type="match status" value="1"/>
</dbReference>
<protein>
    <recommendedName>
        <fullName evidence="4">cysteine desulfurase</fullName>
        <ecNumber evidence="4">2.8.1.7</ecNumber>
    </recommendedName>
</protein>
<evidence type="ECO:0000256" key="10">
    <source>
        <dbReference type="ARBA" id="ARBA00050776"/>
    </source>
</evidence>
<evidence type="ECO:0000256" key="5">
    <source>
        <dbReference type="ARBA" id="ARBA00022679"/>
    </source>
</evidence>
<evidence type="ECO:0000256" key="8">
    <source>
        <dbReference type="ARBA" id="ARBA00023004"/>
    </source>
</evidence>
<keyword evidence="9" id="KW-0411">Iron-sulfur</keyword>
<evidence type="ECO:0000313" key="13">
    <source>
        <dbReference type="Proteomes" id="UP000031433"/>
    </source>
</evidence>
<evidence type="ECO:0000256" key="7">
    <source>
        <dbReference type="ARBA" id="ARBA00022898"/>
    </source>
</evidence>
<dbReference type="Gene3D" id="3.90.1150.10">
    <property type="entry name" value="Aspartate Aminotransferase, domain 1"/>
    <property type="match status" value="1"/>
</dbReference>
<comment type="caution">
    <text evidence="12">The sequence shown here is derived from an EMBL/GenBank/DDBJ whole genome shotgun (WGS) entry which is preliminary data.</text>
</comment>